<sequence length="29" mass="3390">MSESKGTTNFEKLFSRKLNKILKKKGNFD</sequence>
<evidence type="ECO:0000313" key="1">
    <source>
        <dbReference type="EMBL" id="RXU80794.1"/>
    </source>
</evidence>
<proteinExistence type="predicted"/>
<gene>
    <name evidence="1" type="ORF">CYQ77_14420</name>
</gene>
<organism evidence="1 2">
    <name type="scientific">Enterococcus faecium</name>
    <name type="common">Streptococcus faecium</name>
    <dbReference type="NCBI Taxonomy" id="1352"/>
    <lineage>
        <taxon>Bacteria</taxon>
        <taxon>Bacillati</taxon>
        <taxon>Bacillota</taxon>
        <taxon>Bacilli</taxon>
        <taxon>Lactobacillales</taxon>
        <taxon>Enterococcaceae</taxon>
        <taxon>Enterococcus</taxon>
    </lineage>
</organism>
<dbReference type="Proteomes" id="UP000289562">
    <property type="component" value="Unassembled WGS sequence"/>
</dbReference>
<dbReference type="AlphaFoldDB" id="A0AB37VP71"/>
<comment type="caution">
    <text evidence="1">The sequence shown here is derived from an EMBL/GenBank/DDBJ whole genome shotgun (WGS) entry which is preliminary data.</text>
</comment>
<name>A0AB37VP71_ENTFC</name>
<reference evidence="1 2" key="1">
    <citation type="submission" date="2017-12" db="EMBL/GenBank/DDBJ databases">
        <title>A pool of 800 enterococci isolated from chicken carcass rinse samples from New Zealand.</title>
        <authorList>
            <person name="Zhang J."/>
            <person name="Rogers L."/>
            <person name="Midwinter A."/>
            <person name="French N."/>
        </authorList>
    </citation>
    <scope>NUCLEOTIDE SEQUENCE [LARGE SCALE GENOMIC DNA]</scope>
    <source>
        <strain evidence="1 2">EN697</strain>
    </source>
</reference>
<accession>A0AB37VP71</accession>
<feature type="non-terminal residue" evidence="1">
    <location>
        <position position="29"/>
    </location>
</feature>
<dbReference type="EMBL" id="PJVH01000129">
    <property type="protein sequence ID" value="RXU80794.1"/>
    <property type="molecule type" value="Genomic_DNA"/>
</dbReference>
<evidence type="ECO:0000313" key="2">
    <source>
        <dbReference type="Proteomes" id="UP000289562"/>
    </source>
</evidence>
<protein>
    <submittedName>
        <fullName evidence="1">DUF1071 domain-containing protein</fullName>
    </submittedName>
</protein>